<dbReference type="AlphaFoldDB" id="A0A840WHA0"/>
<comment type="caution">
    <text evidence="3">The sequence shown here is derived from an EMBL/GenBank/DDBJ whole genome shotgun (WGS) entry which is preliminary data.</text>
</comment>
<protein>
    <submittedName>
        <fullName evidence="3">Uncharacterized protein</fullName>
    </submittedName>
</protein>
<feature type="compositionally biased region" description="Low complexity" evidence="1">
    <location>
        <begin position="50"/>
        <end position="61"/>
    </location>
</feature>
<feature type="region of interest" description="Disordered" evidence="1">
    <location>
        <begin position="1"/>
        <end position="105"/>
    </location>
</feature>
<accession>A0A840WHA0</accession>
<proteinExistence type="predicted"/>
<sequence>MGQPPTPNGPQGPYPGQPGPPPGFGQQPPQGPPGQYPPQGMPPQGPPPGYGQQPPGYGQQPPQGPPPGFGPQPPQGPPGQFPPQGPPGQYPPGHGPQGPGAGAPKKKTGLIIGGAAAAVLLIVVVGGVLVLANSGGEYVSLPNDCSEAVDGSFLEPFFEDGPPALSGGFDADDRSIDSSYGTLSCSGESGGVTVEINAELVDLEDPQTLEEFEEVFDGTQFNDEFMDEQAQPGEIHEEDFGFGMTASYLWDQTNVGDQSIALAMASDAGEDFSDVPGASNNFAMGVFLTDNIAGGIIVNDSEGGRDVQDLFNTIDFASGDLANQLKRVADK</sequence>
<gene>
    <name evidence="3" type="ORF">HNR07_006571</name>
</gene>
<dbReference type="RefSeq" id="WP_246420606.1">
    <property type="nucleotide sequence ID" value="NZ_BAAAKM010000067.1"/>
</dbReference>
<keyword evidence="2" id="KW-1133">Transmembrane helix</keyword>
<feature type="compositionally biased region" description="Pro residues" evidence="1">
    <location>
        <begin position="1"/>
        <end position="49"/>
    </location>
</feature>
<evidence type="ECO:0000256" key="1">
    <source>
        <dbReference type="SAM" id="MobiDB-lite"/>
    </source>
</evidence>
<name>A0A840WHA0_9ACTN</name>
<dbReference type="EMBL" id="JACHDO010000001">
    <property type="protein sequence ID" value="MBB5495434.1"/>
    <property type="molecule type" value="Genomic_DNA"/>
</dbReference>
<keyword evidence="4" id="KW-1185">Reference proteome</keyword>
<keyword evidence="2" id="KW-0812">Transmembrane</keyword>
<evidence type="ECO:0000313" key="3">
    <source>
        <dbReference type="EMBL" id="MBB5495434.1"/>
    </source>
</evidence>
<reference evidence="3 4" key="1">
    <citation type="submission" date="2020-08" db="EMBL/GenBank/DDBJ databases">
        <title>Sequencing the genomes of 1000 actinobacteria strains.</title>
        <authorList>
            <person name="Klenk H.-P."/>
        </authorList>
    </citation>
    <scope>NUCLEOTIDE SEQUENCE [LARGE SCALE GENOMIC DNA]</scope>
    <source>
        <strain evidence="3 4">DSM 44598</strain>
    </source>
</reference>
<evidence type="ECO:0000313" key="4">
    <source>
        <dbReference type="Proteomes" id="UP000579647"/>
    </source>
</evidence>
<evidence type="ECO:0000256" key="2">
    <source>
        <dbReference type="SAM" id="Phobius"/>
    </source>
</evidence>
<feature type="transmembrane region" description="Helical" evidence="2">
    <location>
        <begin position="110"/>
        <end position="132"/>
    </location>
</feature>
<feature type="compositionally biased region" description="Pro residues" evidence="1">
    <location>
        <begin position="62"/>
        <end position="94"/>
    </location>
</feature>
<keyword evidence="2" id="KW-0472">Membrane</keyword>
<organism evidence="3 4">
    <name type="scientific">Nocardiopsis metallicus</name>
    <dbReference type="NCBI Taxonomy" id="179819"/>
    <lineage>
        <taxon>Bacteria</taxon>
        <taxon>Bacillati</taxon>
        <taxon>Actinomycetota</taxon>
        <taxon>Actinomycetes</taxon>
        <taxon>Streptosporangiales</taxon>
        <taxon>Nocardiopsidaceae</taxon>
        <taxon>Nocardiopsis</taxon>
    </lineage>
</organism>
<dbReference type="Proteomes" id="UP000579647">
    <property type="component" value="Unassembled WGS sequence"/>
</dbReference>